<name>A0AAW0NTN0_9GOBI</name>
<dbReference type="Pfam" id="PF00656">
    <property type="entry name" value="Peptidase_C14"/>
    <property type="match status" value="1"/>
</dbReference>
<dbReference type="PROSITE" id="PS50208">
    <property type="entry name" value="CASPASE_P20"/>
    <property type="match status" value="1"/>
</dbReference>
<dbReference type="Gene3D" id="1.10.533.10">
    <property type="entry name" value="Death Domain, Fas"/>
    <property type="match status" value="2"/>
</dbReference>
<evidence type="ECO:0000313" key="7">
    <source>
        <dbReference type="Proteomes" id="UP001460270"/>
    </source>
</evidence>
<dbReference type="PROSITE" id="PS50168">
    <property type="entry name" value="DED"/>
    <property type="match status" value="2"/>
</dbReference>
<dbReference type="GO" id="GO:0005737">
    <property type="term" value="C:cytoplasm"/>
    <property type="evidence" value="ECO:0007669"/>
    <property type="project" value="UniProtKB-ARBA"/>
</dbReference>
<dbReference type="InterPro" id="IPR001875">
    <property type="entry name" value="DED_dom"/>
</dbReference>
<dbReference type="SUPFAM" id="SSF52129">
    <property type="entry name" value="Caspase-like"/>
    <property type="match status" value="1"/>
</dbReference>
<gene>
    <name evidence="6" type="ORF">WMY93_017682</name>
</gene>
<organism evidence="6 7">
    <name type="scientific">Mugilogobius chulae</name>
    <name type="common">yellowstripe goby</name>
    <dbReference type="NCBI Taxonomy" id="88201"/>
    <lineage>
        <taxon>Eukaryota</taxon>
        <taxon>Metazoa</taxon>
        <taxon>Chordata</taxon>
        <taxon>Craniata</taxon>
        <taxon>Vertebrata</taxon>
        <taxon>Euteleostomi</taxon>
        <taxon>Actinopterygii</taxon>
        <taxon>Neopterygii</taxon>
        <taxon>Teleostei</taxon>
        <taxon>Neoteleostei</taxon>
        <taxon>Acanthomorphata</taxon>
        <taxon>Gobiaria</taxon>
        <taxon>Gobiiformes</taxon>
        <taxon>Gobioidei</taxon>
        <taxon>Gobiidae</taxon>
        <taxon>Gobionellinae</taxon>
        <taxon>Mugilogobius</taxon>
    </lineage>
</organism>
<comment type="similarity">
    <text evidence="1">Belongs to the peptidase C14A family.</text>
</comment>
<dbReference type="InterPro" id="IPR011600">
    <property type="entry name" value="Pept_C14_caspase"/>
</dbReference>
<keyword evidence="2" id="KW-0053">Apoptosis</keyword>
<reference evidence="7" key="1">
    <citation type="submission" date="2024-04" db="EMBL/GenBank/DDBJ databases">
        <title>Salinicola lusitanus LLJ914,a marine bacterium isolated from the Okinawa Trough.</title>
        <authorList>
            <person name="Li J."/>
        </authorList>
    </citation>
    <scope>NUCLEOTIDE SEQUENCE [LARGE SCALE GENOMIC DNA]</scope>
</reference>
<feature type="domain" description="Caspase family p20" evidence="5">
    <location>
        <begin position="275"/>
        <end position="370"/>
    </location>
</feature>
<evidence type="ECO:0000256" key="1">
    <source>
        <dbReference type="ARBA" id="ARBA00010134"/>
    </source>
</evidence>
<comment type="caution">
    <text evidence="6">The sequence shown here is derived from an EMBL/GenBank/DDBJ whole genome shotgun (WGS) entry which is preliminary data.</text>
</comment>
<evidence type="ECO:0008006" key="8">
    <source>
        <dbReference type="Google" id="ProtNLM"/>
    </source>
</evidence>
<dbReference type="AlphaFoldDB" id="A0AAW0NTN0"/>
<dbReference type="PANTHER" id="PTHR48169:SF3">
    <property type="entry name" value="CASP8 AND FADD LIKE APOPTOSIS REGULATOR"/>
    <property type="match status" value="1"/>
</dbReference>
<dbReference type="Gene3D" id="3.40.50.1460">
    <property type="match status" value="1"/>
</dbReference>
<feature type="domain" description="DED" evidence="4">
    <location>
        <begin position="107"/>
        <end position="185"/>
    </location>
</feature>
<protein>
    <recommendedName>
        <fullName evidence="8">CASP8 and FADD-like apoptosis regulator</fullName>
    </recommendedName>
</protein>
<evidence type="ECO:0000256" key="2">
    <source>
        <dbReference type="ARBA" id="ARBA00022703"/>
    </source>
</evidence>
<dbReference type="Pfam" id="PF01335">
    <property type="entry name" value="DED"/>
    <property type="match status" value="1"/>
</dbReference>
<dbReference type="InterPro" id="IPR011029">
    <property type="entry name" value="DEATH-like_dom_sf"/>
</dbReference>
<evidence type="ECO:0000259" key="4">
    <source>
        <dbReference type="PROSITE" id="PS50168"/>
    </source>
</evidence>
<evidence type="ECO:0000259" key="5">
    <source>
        <dbReference type="PROSITE" id="PS50208"/>
    </source>
</evidence>
<dbReference type="GO" id="GO:0006508">
    <property type="term" value="P:proteolysis"/>
    <property type="evidence" value="ECO:0007669"/>
    <property type="project" value="InterPro"/>
</dbReference>
<evidence type="ECO:0000313" key="6">
    <source>
        <dbReference type="EMBL" id="KAK7905075.1"/>
    </source>
</evidence>
<dbReference type="Proteomes" id="UP001460270">
    <property type="component" value="Unassembled WGS sequence"/>
</dbReference>
<dbReference type="GO" id="GO:0006915">
    <property type="term" value="P:apoptotic process"/>
    <property type="evidence" value="ECO:0007669"/>
    <property type="project" value="UniProtKB-KW"/>
</dbReference>
<evidence type="ECO:0000256" key="3">
    <source>
        <dbReference type="ARBA" id="ARBA00022737"/>
    </source>
</evidence>
<dbReference type="FunFam" id="1.10.533.10:FF:000016">
    <property type="entry name" value="CASP8 and FADD-like apoptosis regulator"/>
    <property type="match status" value="1"/>
</dbReference>
<dbReference type="SMART" id="SM00031">
    <property type="entry name" value="DED"/>
    <property type="match status" value="2"/>
</dbReference>
<dbReference type="PANTHER" id="PTHR48169">
    <property type="entry name" value="DED DOMAIN-CONTAINING PROTEIN"/>
    <property type="match status" value="1"/>
</dbReference>
<dbReference type="InterPro" id="IPR015917">
    <property type="entry name" value="Pept_C14A"/>
</dbReference>
<proteinExistence type="inferred from homology"/>
<accession>A0AAW0NTN0</accession>
<dbReference type="SUPFAM" id="SSF47986">
    <property type="entry name" value="DEATH domain"/>
    <property type="match status" value="1"/>
</dbReference>
<keyword evidence="7" id="KW-1185">Reference proteome</keyword>
<keyword evidence="3" id="KW-0677">Repeat</keyword>
<sequence>MFLLQTPAVPELMSSPASLLPLLCQLVDALSEPERRSLVYLCGSLDSEHSPAQARHVMEVAVRGNEQPGQAVKEILVQLRRLDLLRRFYQCGREEVERHRGTHALSAYRVLMVNLSEDLTSEDLNQLKFLLGRVLTQDRLARAKCFLDVITELEKQAEVSNEKVDLLERCLRDIGRVDLAKRVCGLTSRVPVTEHSPTQWQRRAPPEYSIKCARPIHTFSNYSPQIRPMPLLQNCAARPVQQLHIEPSCSNYLEHYRLNTNPRGVCVIIDCVGQDGELLEQTFRGLHFSVVLHRWLSVSDCLSALSVLQQGPLLRDASAFICCVISRGNELHLLATDAYSTGLHLDTLRRMFTSENCPALTGKPKLFFIQRYSVPEYQPGAGRSLSHKEELETDGVHGSGQNLVPTDADVFWSHCWTQESQLQTRGHHSQYLRALMGALHPGHNRKSHLVDLHLRVNAAVCEHNQRNPSEQYHLELKHTLRKNLYLH</sequence>
<feature type="domain" description="DED" evidence="4">
    <location>
        <begin position="18"/>
        <end position="90"/>
    </location>
</feature>
<dbReference type="EMBL" id="JBBPFD010000012">
    <property type="protein sequence ID" value="KAK7905075.1"/>
    <property type="molecule type" value="Genomic_DNA"/>
</dbReference>
<dbReference type="GO" id="GO:0004197">
    <property type="term" value="F:cysteine-type endopeptidase activity"/>
    <property type="evidence" value="ECO:0007669"/>
    <property type="project" value="InterPro"/>
</dbReference>
<dbReference type="SMART" id="SM00115">
    <property type="entry name" value="CASc"/>
    <property type="match status" value="1"/>
</dbReference>
<dbReference type="InterPro" id="IPR001309">
    <property type="entry name" value="Pept_C14_p20"/>
</dbReference>
<dbReference type="GO" id="GO:0042981">
    <property type="term" value="P:regulation of apoptotic process"/>
    <property type="evidence" value="ECO:0007669"/>
    <property type="project" value="InterPro"/>
</dbReference>
<dbReference type="InterPro" id="IPR029030">
    <property type="entry name" value="Caspase-like_dom_sf"/>
</dbReference>